<dbReference type="GO" id="GO:0022857">
    <property type="term" value="F:transmembrane transporter activity"/>
    <property type="evidence" value="ECO:0007669"/>
    <property type="project" value="InterPro"/>
</dbReference>
<keyword evidence="9" id="KW-1185">Reference proteome</keyword>
<accession>A0A4Q1CB73</accession>
<keyword evidence="2" id="KW-0813">Transport</keyword>
<name>A0A4Q1CB73_9BACT</name>
<keyword evidence="5 7" id="KW-1133">Transmembrane helix</keyword>
<comment type="subcellular location">
    <subcellularLocation>
        <location evidence="1">Cell membrane</location>
        <topology evidence="1">Multi-pass membrane protein</topology>
    </subcellularLocation>
</comment>
<dbReference type="CDD" id="cd06173">
    <property type="entry name" value="MFS_MefA_like"/>
    <property type="match status" value="1"/>
</dbReference>
<protein>
    <submittedName>
        <fullName evidence="8">MFS transporter</fullName>
    </submittedName>
</protein>
<comment type="caution">
    <text evidence="8">The sequence shown here is derived from an EMBL/GenBank/DDBJ whole genome shotgun (WGS) entry which is preliminary data.</text>
</comment>
<feature type="transmembrane region" description="Helical" evidence="7">
    <location>
        <begin position="324"/>
        <end position="353"/>
    </location>
</feature>
<dbReference type="AlphaFoldDB" id="A0A4Q1CB73"/>
<keyword evidence="3" id="KW-1003">Cell membrane</keyword>
<evidence type="ECO:0000256" key="7">
    <source>
        <dbReference type="SAM" id="Phobius"/>
    </source>
</evidence>
<feature type="transmembrane region" description="Helical" evidence="7">
    <location>
        <begin position="294"/>
        <end position="312"/>
    </location>
</feature>
<dbReference type="GO" id="GO:0005886">
    <property type="term" value="C:plasma membrane"/>
    <property type="evidence" value="ECO:0007669"/>
    <property type="project" value="UniProtKB-SubCell"/>
</dbReference>
<dbReference type="PANTHER" id="PTHR23513:SF9">
    <property type="entry name" value="ENTEROBACTIN EXPORTER ENTS"/>
    <property type="match status" value="1"/>
</dbReference>
<sequence length="454" mass="48423">MSERAHDPYAALRHTGYRRYLIGNFLANIGRQAFNVAAAWQIYQWTNSATALGLVGLVNVVPLFALVLPAGALADRIDRRLIIMRTTAISTVLSLLLVAVTHYHAAIPRFGLLEHANGLLHSIALLFERHADPATLRFDNPALPITYLILFVQACLRVLAGPSRGSFVPSLVPQSALSNAITWTSSTFELSTVLGPALGGLIVAFTNYSTVYVLDVVAGATFVVMLTGVRPLATERKPAPPRTGMFAGVKFMWRNPNVLAAMSLDLFAVILGGVTALLPIYADKILHVGPAGLGWLRAAPAAGAIAMAMFTAHRASAKRPGLLMLWSVAGFGAALTLFSVSTTFWLSLVALFLSGCFDNYSVVVRHTLVQLLTPDSLRGRVTAVNQLFIGSSNEVSSLRAGLMAALFGPVIAAGVGGLGTIAVTALIAWMAPSLRQVPPLHELKTEADEEEKPL</sequence>
<feature type="transmembrane region" description="Helical" evidence="7">
    <location>
        <begin position="82"/>
        <end position="105"/>
    </location>
</feature>
<dbReference type="Proteomes" id="UP000290218">
    <property type="component" value="Unassembled WGS sequence"/>
</dbReference>
<evidence type="ECO:0000256" key="5">
    <source>
        <dbReference type="ARBA" id="ARBA00022989"/>
    </source>
</evidence>
<evidence type="ECO:0000256" key="3">
    <source>
        <dbReference type="ARBA" id="ARBA00022475"/>
    </source>
</evidence>
<dbReference type="InterPro" id="IPR011701">
    <property type="entry name" value="MFS"/>
</dbReference>
<keyword evidence="4 7" id="KW-0812">Transmembrane</keyword>
<evidence type="ECO:0000313" key="8">
    <source>
        <dbReference type="EMBL" id="RXK56314.1"/>
    </source>
</evidence>
<proteinExistence type="predicted"/>
<evidence type="ECO:0000256" key="2">
    <source>
        <dbReference type="ARBA" id="ARBA00022448"/>
    </source>
</evidence>
<dbReference type="PANTHER" id="PTHR23513">
    <property type="entry name" value="INTEGRAL MEMBRANE EFFLUX PROTEIN-RELATED"/>
    <property type="match status" value="1"/>
</dbReference>
<evidence type="ECO:0000313" key="9">
    <source>
        <dbReference type="Proteomes" id="UP000290218"/>
    </source>
</evidence>
<feature type="transmembrane region" description="Helical" evidence="7">
    <location>
        <begin position="258"/>
        <end position="282"/>
    </location>
</feature>
<gene>
    <name evidence="8" type="ORF">ESB00_10715</name>
</gene>
<feature type="transmembrane region" description="Helical" evidence="7">
    <location>
        <begin position="21"/>
        <end position="43"/>
    </location>
</feature>
<evidence type="ECO:0000256" key="6">
    <source>
        <dbReference type="ARBA" id="ARBA00023136"/>
    </source>
</evidence>
<feature type="transmembrane region" description="Helical" evidence="7">
    <location>
        <begin position="49"/>
        <end position="70"/>
    </location>
</feature>
<dbReference type="SUPFAM" id="SSF103473">
    <property type="entry name" value="MFS general substrate transporter"/>
    <property type="match status" value="1"/>
</dbReference>
<feature type="transmembrane region" description="Helical" evidence="7">
    <location>
        <begin position="402"/>
        <end position="429"/>
    </location>
</feature>
<evidence type="ECO:0000256" key="4">
    <source>
        <dbReference type="ARBA" id="ARBA00022692"/>
    </source>
</evidence>
<dbReference type="InterPro" id="IPR036259">
    <property type="entry name" value="MFS_trans_sf"/>
</dbReference>
<organism evidence="8 9">
    <name type="scientific">Oleiharenicola lentus</name>
    <dbReference type="NCBI Taxonomy" id="2508720"/>
    <lineage>
        <taxon>Bacteria</taxon>
        <taxon>Pseudomonadati</taxon>
        <taxon>Verrucomicrobiota</taxon>
        <taxon>Opitutia</taxon>
        <taxon>Opitutales</taxon>
        <taxon>Opitutaceae</taxon>
        <taxon>Oleiharenicola</taxon>
    </lineage>
</organism>
<dbReference type="OrthoDB" id="9775268at2"/>
<feature type="transmembrane region" description="Helical" evidence="7">
    <location>
        <begin position="211"/>
        <end position="233"/>
    </location>
</feature>
<dbReference type="EMBL" id="SDHX01000001">
    <property type="protein sequence ID" value="RXK56314.1"/>
    <property type="molecule type" value="Genomic_DNA"/>
</dbReference>
<dbReference type="RefSeq" id="WP_129047682.1">
    <property type="nucleotide sequence ID" value="NZ_SDHX01000001.1"/>
</dbReference>
<keyword evidence="6 7" id="KW-0472">Membrane</keyword>
<evidence type="ECO:0000256" key="1">
    <source>
        <dbReference type="ARBA" id="ARBA00004651"/>
    </source>
</evidence>
<dbReference type="Pfam" id="PF07690">
    <property type="entry name" value="MFS_1"/>
    <property type="match status" value="1"/>
</dbReference>
<dbReference type="Gene3D" id="1.20.1250.20">
    <property type="entry name" value="MFS general substrate transporter like domains"/>
    <property type="match status" value="1"/>
</dbReference>
<reference evidence="8 9" key="1">
    <citation type="submission" date="2019-01" db="EMBL/GenBank/DDBJ databases">
        <title>Lacunisphaera sp. strain TWA-58.</title>
        <authorList>
            <person name="Chen W.-M."/>
        </authorList>
    </citation>
    <scope>NUCLEOTIDE SEQUENCE [LARGE SCALE GENOMIC DNA]</scope>
    <source>
        <strain evidence="8 9">TWA-58</strain>
    </source>
</reference>